<feature type="compositionally biased region" description="Acidic residues" evidence="1">
    <location>
        <begin position="341"/>
        <end position="352"/>
    </location>
</feature>
<dbReference type="Pfam" id="PF13136">
    <property type="entry name" value="DUF3984"/>
    <property type="match status" value="1"/>
</dbReference>
<organism evidence="2 3">
    <name type="scientific">Teratosphaeria nubilosa</name>
    <dbReference type="NCBI Taxonomy" id="161662"/>
    <lineage>
        <taxon>Eukaryota</taxon>
        <taxon>Fungi</taxon>
        <taxon>Dikarya</taxon>
        <taxon>Ascomycota</taxon>
        <taxon>Pezizomycotina</taxon>
        <taxon>Dothideomycetes</taxon>
        <taxon>Dothideomycetidae</taxon>
        <taxon>Mycosphaerellales</taxon>
        <taxon>Teratosphaeriaceae</taxon>
        <taxon>Teratosphaeria</taxon>
    </lineage>
</organism>
<dbReference type="OrthoDB" id="5339776at2759"/>
<evidence type="ECO:0000256" key="1">
    <source>
        <dbReference type="SAM" id="MobiDB-lite"/>
    </source>
</evidence>
<feature type="compositionally biased region" description="Polar residues" evidence="1">
    <location>
        <begin position="197"/>
        <end position="207"/>
    </location>
</feature>
<dbReference type="AlphaFoldDB" id="A0A6G1LGS0"/>
<evidence type="ECO:0000313" key="2">
    <source>
        <dbReference type="EMBL" id="KAF2771364.1"/>
    </source>
</evidence>
<proteinExistence type="predicted"/>
<dbReference type="InterPro" id="IPR025040">
    <property type="entry name" value="DUF3984"/>
</dbReference>
<feature type="compositionally biased region" description="Basic and acidic residues" evidence="1">
    <location>
        <begin position="353"/>
        <end position="378"/>
    </location>
</feature>
<name>A0A6G1LGS0_9PEZI</name>
<gene>
    <name evidence="2" type="ORF">EJ03DRAFT_373081</name>
</gene>
<sequence length="414" mass="45209">MENTRSTSALRSSSRSKRSTTNLSNLRLAPLSTKFAEPPVQDSIAVKSPYEADSNAAFTRHHSSYLQGRSAPSTPGILSRTSSRRQFNGGLSRRGSLYEDDAPVQYAALSRDGGDKVRVEVGSGQIPKAKSDEALLAAQRLTGQGGQIRHKNDRQMKSRTGANTPRGKSKVGLDEDWLSRTRALTNALVQEAKGQSWLASRDSSTSLAHLDSDDDDEGYEEMAALSASQAKLQVVGVAMSPASTRIRSPAWGSRYGSRSGSRRTSRRGSTAGVRTPGHYEAAGYFDHEPGFPTMLEPDFVDQDDEEEDDEGDVSRLTGNVSFGLGGIVDRLMGFNLFNVEEGVETSEEEEDRERETEVDRQERIEADKRRKREEREKLMAMPPPAPVGGEDGAGEGGWQDAAWLLSVATKTMFT</sequence>
<dbReference type="Proteomes" id="UP000799436">
    <property type="component" value="Unassembled WGS sequence"/>
</dbReference>
<feature type="compositionally biased region" description="Acidic residues" evidence="1">
    <location>
        <begin position="298"/>
        <end position="311"/>
    </location>
</feature>
<feature type="region of interest" description="Disordered" evidence="1">
    <location>
        <begin position="1"/>
        <end position="40"/>
    </location>
</feature>
<dbReference type="EMBL" id="ML995820">
    <property type="protein sequence ID" value="KAF2771364.1"/>
    <property type="molecule type" value="Genomic_DNA"/>
</dbReference>
<feature type="region of interest" description="Disordered" evidence="1">
    <location>
        <begin position="341"/>
        <end position="396"/>
    </location>
</feature>
<evidence type="ECO:0000313" key="3">
    <source>
        <dbReference type="Proteomes" id="UP000799436"/>
    </source>
</evidence>
<protein>
    <submittedName>
        <fullName evidence="2">Uncharacterized protein</fullName>
    </submittedName>
</protein>
<accession>A0A6G1LGS0</accession>
<feature type="compositionally biased region" description="Polar residues" evidence="1">
    <location>
        <begin position="64"/>
        <end position="73"/>
    </location>
</feature>
<feature type="region of interest" description="Disordered" evidence="1">
    <location>
        <begin position="142"/>
        <end position="174"/>
    </location>
</feature>
<feature type="region of interest" description="Disordered" evidence="1">
    <location>
        <begin position="63"/>
        <end position="96"/>
    </location>
</feature>
<feature type="compositionally biased region" description="Low complexity" evidence="1">
    <location>
        <begin position="1"/>
        <end position="25"/>
    </location>
</feature>
<feature type="region of interest" description="Disordered" evidence="1">
    <location>
        <begin position="194"/>
        <end position="217"/>
    </location>
</feature>
<reference evidence="2" key="1">
    <citation type="journal article" date="2020" name="Stud. Mycol.">
        <title>101 Dothideomycetes genomes: a test case for predicting lifestyles and emergence of pathogens.</title>
        <authorList>
            <person name="Haridas S."/>
            <person name="Albert R."/>
            <person name="Binder M."/>
            <person name="Bloem J."/>
            <person name="Labutti K."/>
            <person name="Salamov A."/>
            <person name="Andreopoulos B."/>
            <person name="Baker S."/>
            <person name="Barry K."/>
            <person name="Bills G."/>
            <person name="Bluhm B."/>
            <person name="Cannon C."/>
            <person name="Castanera R."/>
            <person name="Culley D."/>
            <person name="Daum C."/>
            <person name="Ezra D."/>
            <person name="Gonzalez J."/>
            <person name="Henrissat B."/>
            <person name="Kuo A."/>
            <person name="Liang C."/>
            <person name="Lipzen A."/>
            <person name="Lutzoni F."/>
            <person name="Magnuson J."/>
            <person name="Mondo S."/>
            <person name="Nolan M."/>
            <person name="Ohm R."/>
            <person name="Pangilinan J."/>
            <person name="Park H.-J."/>
            <person name="Ramirez L."/>
            <person name="Alfaro M."/>
            <person name="Sun H."/>
            <person name="Tritt A."/>
            <person name="Yoshinaga Y."/>
            <person name="Zwiers L.-H."/>
            <person name="Turgeon B."/>
            <person name="Goodwin S."/>
            <person name="Spatafora J."/>
            <person name="Crous P."/>
            <person name="Grigoriev I."/>
        </authorList>
    </citation>
    <scope>NUCLEOTIDE SEQUENCE</scope>
    <source>
        <strain evidence="2">CBS 116005</strain>
    </source>
</reference>
<keyword evidence="3" id="KW-1185">Reference proteome</keyword>
<feature type="region of interest" description="Disordered" evidence="1">
    <location>
        <begin position="247"/>
        <end position="317"/>
    </location>
</feature>